<keyword evidence="1" id="KW-1133">Transmembrane helix</keyword>
<dbReference type="InterPro" id="IPR036465">
    <property type="entry name" value="vWFA_dom_sf"/>
</dbReference>
<keyword evidence="1" id="KW-0812">Transmembrane</keyword>
<feature type="transmembrane region" description="Helical" evidence="1">
    <location>
        <begin position="6"/>
        <end position="25"/>
    </location>
</feature>
<dbReference type="Proteomes" id="UP000536685">
    <property type="component" value="Unassembled WGS sequence"/>
</dbReference>
<dbReference type="InterPro" id="IPR002035">
    <property type="entry name" value="VWF_A"/>
</dbReference>
<proteinExistence type="predicted"/>
<feature type="domain" description="VWFA" evidence="2">
    <location>
        <begin position="74"/>
        <end position="195"/>
    </location>
</feature>
<sequence>MILDPVLPIWLLAVLGALLAGFAVWRLVDSDTGRARLAWSLRVLAVLLLMVVALRPVLPAEVEQPPSVSGGLEVYIVVDTTSSMAAEDWDAASGDDGLAATRLDGVKADIAAMAETLTGASFSLITFDAESVQRVPLTSDATALRSAGDVLQQEITAYSQGSTVSEPVELLESVIGAAADENPAQERVLFYLGDGEQTAATAPESFEALAPLISGGAVLGYGTAEGGEMRQFNGYDRPTVDSPYIDDYSSGTPVPAVSRIDEEQLETIAGQLGVRYLHRDAATSIDSLLDGFDVGDVTVREATRGARVEFYWIAAIPLGLIALLELAALSGAVVELRAARRPTERNGA</sequence>
<dbReference type="RefSeq" id="WP_184234278.1">
    <property type="nucleotide sequence ID" value="NZ_JACHMJ010000001.1"/>
</dbReference>
<evidence type="ECO:0000313" key="3">
    <source>
        <dbReference type="EMBL" id="MBB5842722.1"/>
    </source>
</evidence>
<feature type="transmembrane region" description="Helical" evidence="1">
    <location>
        <begin position="37"/>
        <end position="58"/>
    </location>
</feature>
<keyword evidence="1" id="KW-0472">Membrane</keyword>
<dbReference type="Gene3D" id="3.40.50.410">
    <property type="entry name" value="von Willebrand factor, type A domain"/>
    <property type="match status" value="1"/>
</dbReference>
<evidence type="ECO:0000256" key="1">
    <source>
        <dbReference type="SAM" id="Phobius"/>
    </source>
</evidence>
<evidence type="ECO:0000259" key="2">
    <source>
        <dbReference type="Pfam" id="PF13519"/>
    </source>
</evidence>
<dbReference type="SUPFAM" id="SSF53300">
    <property type="entry name" value="vWA-like"/>
    <property type="match status" value="1"/>
</dbReference>
<gene>
    <name evidence="3" type="ORF">HD599_001045</name>
</gene>
<feature type="transmembrane region" description="Helical" evidence="1">
    <location>
        <begin position="310"/>
        <end position="334"/>
    </location>
</feature>
<dbReference type="EMBL" id="JACHMJ010000001">
    <property type="protein sequence ID" value="MBB5842722.1"/>
    <property type="molecule type" value="Genomic_DNA"/>
</dbReference>
<name>A0A841AL78_9MICO</name>
<accession>A0A841AL78</accession>
<evidence type="ECO:0000313" key="4">
    <source>
        <dbReference type="Proteomes" id="UP000536685"/>
    </source>
</evidence>
<keyword evidence="4" id="KW-1185">Reference proteome</keyword>
<organism evidence="3 4">
    <name type="scientific">Conyzicola lurida</name>
    <dbReference type="NCBI Taxonomy" id="1172621"/>
    <lineage>
        <taxon>Bacteria</taxon>
        <taxon>Bacillati</taxon>
        <taxon>Actinomycetota</taxon>
        <taxon>Actinomycetes</taxon>
        <taxon>Micrococcales</taxon>
        <taxon>Microbacteriaceae</taxon>
        <taxon>Conyzicola</taxon>
    </lineage>
</organism>
<comment type="caution">
    <text evidence="3">The sequence shown here is derived from an EMBL/GenBank/DDBJ whole genome shotgun (WGS) entry which is preliminary data.</text>
</comment>
<dbReference type="AlphaFoldDB" id="A0A841AL78"/>
<protein>
    <submittedName>
        <fullName evidence="3">Ca-activated chloride channel family protein</fullName>
    </submittedName>
</protein>
<dbReference type="Pfam" id="PF13519">
    <property type="entry name" value="VWA_2"/>
    <property type="match status" value="1"/>
</dbReference>
<reference evidence="3 4" key="1">
    <citation type="submission" date="2020-08" db="EMBL/GenBank/DDBJ databases">
        <title>Sequencing the genomes of 1000 actinobacteria strains.</title>
        <authorList>
            <person name="Klenk H.-P."/>
        </authorList>
    </citation>
    <scope>NUCLEOTIDE SEQUENCE [LARGE SCALE GENOMIC DNA]</scope>
    <source>
        <strain evidence="3 4">DSM 105784</strain>
    </source>
</reference>